<organism evidence="12 13">
    <name type="scientific">Tritrichomonas foetus</name>
    <dbReference type="NCBI Taxonomy" id="1144522"/>
    <lineage>
        <taxon>Eukaryota</taxon>
        <taxon>Metamonada</taxon>
        <taxon>Parabasalia</taxon>
        <taxon>Tritrichomonadida</taxon>
        <taxon>Tritrichomonadidae</taxon>
        <taxon>Tritrichomonas</taxon>
    </lineage>
</organism>
<accession>A0A1J4K099</accession>
<comment type="caution">
    <text evidence="12">The sequence shown here is derived from an EMBL/GenBank/DDBJ whole genome shotgun (WGS) entry which is preliminary data.</text>
</comment>
<dbReference type="VEuPathDB" id="TrichDB:TRFO_06842"/>
<evidence type="ECO:0000256" key="10">
    <source>
        <dbReference type="ARBA" id="ARBA00023049"/>
    </source>
</evidence>
<dbReference type="InterPro" id="IPR001948">
    <property type="entry name" value="Peptidase_M18"/>
</dbReference>
<dbReference type="PANTHER" id="PTHR28570:SF3">
    <property type="entry name" value="ASPARTYL AMINOPEPTIDASE"/>
    <property type="match status" value="1"/>
</dbReference>
<keyword evidence="7 11" id="KW-0479">Metal-binding</keyword>
<evidence type="ECO:0000313" key="13">
    <source>
        <dbReference type="Proteomes" id="UP000179807"/>
    </source>
</evidence>
<sequence length="424" mass="46814">MSFKEDFMDFIDRAMTPAHFIDIARTKLLKAGYVEINEKEKQEHIPNKFFINRNNRALAVVNKKNFDTGVIVGAHIDSPVLKIVKGTNQFNQGAEVNSVYFYGGGLWMSWIDRDLKIAGRAIFNIDGKLYSKLIHSEKAVAVIPSLAVHLKSGIALKPGLKEANFKPIFKLKDSDDGESTLDKIVADLCGCDVTQLVDYEVSLVPEQKSSVTGISGDFIHSPRLDDLSCAIPSLNAIISMDEPKTGACIYLAFDNEEIGSASRCGAKSDFLQTVLDLAGADSSFLQRSILVSADVAQGYNPNFKENYNEDHHLSIGQGIMYSYCQNMSFATNAPIKAFIQKIADEENINISPFVNKHFVPSGTTIGPHINSKYGVVVIDIGVPLLAMHSIREMGSLKDIENYQNLISAIFDHIEDVPTMRNQLD</sequence>
<dbReference type="GO" id="GO:0008237">
    <property type="term" value="F:metallopeptidase activity"/>
    <property type="evidence" value="ECO:0007669"/>
    <property type="project" value="UniProtKB-KW"/>
</dbReference>
<evidence type="ECO:0000256" key="7">
    <source>
        <dbReference type="ARBA" id="ARBA00022723"/>
    </source>
</evidence>
<dbReference type="PRINTS" id="PR00932">
    <property type="entry name" value="AMINO1PTASE"/>
</dbReference>
<dbReference type="Gene3D" id="3.40.630.10">
    <property type="entry name" value="Zn peptidases"/>
    <property type="match status" value="1"/>
</dbReference>
<keyword evidence="9 11" id="KW-0862">Zinc</keyword>
<dbReference type="RefSeq" id="XP_068356302.1">
    <property type="nucleotide sequence ID" value="XM_068493336.1"/>
</dbReference>
<evidence type="ECO:0000256" key="1">
    <source>
        <dbReference type="ARBA" id="ARBA00001335"/>
    </source>
</evidence>
<evidence type="ECO:0000256" key="4">
    <source>
        <dbReference type="ARBA" id="ARBA00011965"/>
    </source>
</evidence>
<protein>
    <recommendedName>
        <fullName evidence="4">aspartyl aminopeptidase</fullName>
        <ecNumber evidence="4">3.4.11.21</ecNumber>
    </recommendedName>
</protein>
<dbReference type="EC" id="3.4.11.21" evidence="4"/>
<dbReference type="GO" id="GO:0004177">
    <property type="term" value="F:aminopeptidase activity"/>
    <property type="evidence" value="ECO:0007669"/>
    <property type="project" value="UniProtKB-KW"/>
</dbReference>
<dbReference type="Gene3D" id="2.30.250.10">
    <property type="entry name" value="Aminopeptidase i, Domain 2"/>
    <property type="match status" value="1"/>
</dbReference>
<evidence type="ECO:0000256" key="3">
    <source>
        <dbReference type="ARBA" id="ARBA00008290"/>
    </source>
</evidence>
<proteinExistence type="inferred from homology"/>
<comment type="cofactor">
    <cofactor evidence="2">
        <name>Zn(2+)</name>
        <dbReference type="ChEBI" id="CHEBI:29105"/>
    </cofactor>
</comment>
<evidence type="ECO:0000256" key="8">
    <source>
        <dbReference type="ARBA" id="ARBA00022801"/>
    </source>
</evidence>
<evidence type="ECO:0000313" key="12">
    <source>
        <dbReference type="EMBL" id="OHT03166.1"/>
    </source>
</evidence>
<dbReference type="Proteomes" id="UP000179807">
    <property type="component" value="Unassembled WGS sequence"/>
</dbReference>
<evidence type="ECO:0000256" key="6">
    <source>
        <dbReference type="ARBA" id="ARBA00022670"/>
    </source>
</evidence>
<evidence type="ECO:0000256" key="11">
    <source>
        <dbReference type="RuleBase" id="RU004386"/>
    </source>
</evidence>
<dbReference type="AlphaFoldDB" id="A0A1J4K099"/>
<gene>
    <name evidence="12" type="primary">apeB</name>
    <name evidence="12" type="ORF">TRFO_06842</name>
</gene>
<keyword evidence="10 11" id="KW-0482">Metalloprotease</keyword>
<keyword evidence="13" id="KW-1185">Reference proteome</keyword>
<dbReference type="InterPro" id="IPR023358">
    <property type="entry name" value="Peptidase_M18_dom2"/>
</dbReference>
<keyword evidence="8 11" id="KW-0378">Hydrolase</keyword>
<evidence type="ECO:0000256" key="2">
    <source>
        <dbReference type="ARBA" id="ARBA00001947"/>
    </source>
</evidence>
<evidence type="ECO:0000256" key="5">
    <source>
        <dbReference type="ARBA" id="ARBA00022438"/>
    </source>
</evidence>
<dbReference type="EMBL" id="MLAK01000838">
    <property type="protein sequence ID" value="OHT03166.1"/>
    <property type="molecule type" value="Genomic_DNA"/>
</dbReference>
<comment type="catalytic activity">
    <reaction evidence="1">
        <text>Release of an N-terminal aspartate or glutamate from a peptide, with a preference for aspartate.</text>
        <dbReference type="EC" id="3.4.11.21"/>
    </reaction>
</comment>
<keyword evidence="6 11" id="KW-0645">Protease</keyword>
<dbReference type="SUPFAM" id="SSF53187">
    <property type="entry name" value="Zn-dependent exopeptidases"/>
    <property type="match status" value="1"/>
</dbReference>
<evidence type="ECO:0000256" key="9">
    <source>
        <dbReference type="ARBA" id="ARBA00022833"/>
    </source>
</evidence>
<name>A0A1J4K099_9EUKA</name>
<dbReference type="PANTHER" id="PTHR28570">
    <property type="entry name" value="ASPARTYL AMINOPEPTIDASE"/>
    <property type="match status" value="1"/>
</dbReference>
<dbReference type="OrthoDB" id="9880441at2759"/>
<dbReference type="Pfam" id="PF02127">
    <property type="entry name" value="Peptidase_M18"/>
    <property type="match status" value="1"/>
</dbReference>
<dbReference type="GeneID" id="94828040"/>
<dbReference type="GO" id="GO:0008270">
    <property type="term" value="F:zinc ion binding"/>
    <property type="evidence" value="ECO:0007669"/>
    <property type="project" value="InterPro"/>
</dbReference>
<dbReference type="GO" id="GO:0005737">
    <property type="term" value="C:cytoplasm"/>
    <property type="evidence" value="ECO:0007669"/>
    <property type="project" value="UniProtKB-ARBA"/>
</dbReference>
<comment type="similarity">
    <text evidence="3 11">Belongs to the peptidase M18 family.</text>
</comment>
<keyword evidence="5 11" id="KW-0031">Aminopeptidase</keyword>
<dbReference type="GO" id="GO:0006508">
    <property type="term" value="P:proteolysis"/>
    <property type="evidence" value="ECO:0007669"/>
    <property type="project" value="UniProtKB-KW"/>
</dbReference>
<dbReference type="SUPFAM" id="SSF101821">
    <property type="entry name" value="Aminopeptidase/glucanase lid domain"/>
    <property type="match status" value="1"/>
</dbReference>
<reference evidence="12" key="1">
    <citation type="submission" date="2016-10" db="EMBL/GenBank/DDBJ databases">
        <authorList>
            <person name="Benchimol M."/>
            <person name="Almeida L.G."/>
            <person name="Vasconcelos A.T."/>
            <person name="Perreira-Neves A."/>
            <person name="Rosa I.A."/>
            <person name="Tasca T."/>
            <person name="Bogo M.R."/>
            <person name="de Souza W."/>
        </authorList>
    </citation>
    <scope>NUCLEOTIDE SEQUENCE [LARGE SCALE GENOMIC DNA]</scope>
    <source>
        <strain evidence="12">K</strain>
    </source>
</reference>